<dbReference type="GO" id="GO:0005506">
    <property type="term" value="F:iron ion binding"/>
    <property type="evidence" value="ECO:0007669"/>
    <property type="project" value="InterPro"/>
</dbReference>
<dbReference type="Gene3D" id="1.10.630.10">
    <property type="entry name" value="Cytochrome P450"/>
    <property type="match status" value="1"/>
</dbReference>
<dbReference type="Pfam" id="PF00067">
    <property type="entry name" value="p450"/>
    <property type="match status" value="1"/>
</dbReference>
<dbReference type="AlphaFoldDB" id="A0AAN9QU93"/>
<comment type="similarity">
    <text evidence="1 5">Belongs to the cytochrome P450 family.</text>
</comment>
<dbReference type="InterPro" id="IPR002401">
    <property type="entry name" value="Cyt_P450_E_grp-I"/>
</dbReference>
<keyword evidence="7" id="KW-1185">Reference proteome</keyword>
<evidence type="ECO:0000256" key="2">
    <source>
        <dbReference type="ARBA" id="ARBA00022723"/>
    </source>
</evidence>
<dbReference type="FunFam" id="1.10.630.10:FF:000011">
    <property type="entry name" value="Cytochrome P450 83B1"/>
    <property type="match status" value="1"/>
</dbReference>
<keyword evidence="2 4" id="KW-0479">Metal-binding</keyword>
<proteinExistence type="inferred from homology"/>
<comment type="cofactor">
    <cofactor evidence="4">
        <name>heme</name>
        <dbReference type="ChEBI" id="CHEBI:30413"/>
    </cofactor>
</comment>
<dbReference type="GO" id="GO:0016705">
    <property type="term" value="F:oxidoreductase activity, acting on paired donors, with incorporation or reduction of molecular oxygen"/>
    <property type="evidence" value="ECO:0007669"/>
    <property type="project" value="InterPro"/>
</dbReference>
<evidence type="ECO:0000256" key="5">
    <source>
        <dbReference type="RuleBase" id="RU000461"/>
    </source>
</evidence>
<dbReference type="InterPro" id="IPR017972">
    <property type="entry name" value="Cyt_P450_CS"/>
</dbReference>
<evidence type="ECO:0000256" key="3">
    <source>
        <dbReference type="ARBA" id="ARBA00023004"/>
    </source>
</evidence>
<dbReference type="GO" id="GO:0020037">
    <property type="term" value="F:heme binding"/>
    <property type="evidence" value="ECO:0007669"/>
    <property type="project" value="InterPro"/>
</dbReference>
<evidence type="ECO:0000256" key="4">
    <source>
        <dbReference type="PIRSR" id="PIRSR602401-1"/>
    </source>
</evidence>
<keyword evidence="3 4" id="KW-0408">Iron</keyword>
<comment type="caution">
    <text evidence="6">The sequence shown here is derived from an EMBL/GenBank/DDBJ whole genome shotgun (WGS) entry which is preliminary data.</text>
</comment>
<protein>
    <recommendedName>
        <fullName evidence="8">Cytochrome P450</fullName>
    </recommendedName>
</protein>
<dbReference type="PRINTS" id="PR00385">
    <property type="entry name" value="P450"/>
</dbReference>
<evidence type="ECO:0000256" key="1">
    <source>
        <dbReference type="ARBA" id="ARBA00010617"/>
    </source>
</evidence>
<evidence type="ECO:0000313" key="6">
    <source>
        <dbReference type="EMBL" id="KAK7350660.1"/>
    </source>
</evidence>
<keyword evidence="4 5" id="KW-0349">Heme</keyword>
<dbReference type="PANTHER" id="PTHR47955:SF15">
    <property type="entry name" value="CYTOCHROME P450 71A2-LIKE"/>
    <property type="match status" value="1"/>
</dbReference>
<dbReference type="EMBL" id="JAYMYQ010000002">
    <property type="protein sequence ID" value="KAK7350660.1"/>
    <property type="molecule type" value="Genomic_DNA"/>
</dbReference>
<dbReference type="CDD" id="cd11072">
    <property type="entry name" value="CYP71-like"/>
    <property type="match status" value="1"/>
</dbReference>
<dbReference type="PRINTS" id="PR00463">
    <property type="entry name" value="EP450I"/>
</dbReference>
<reference evidence="6 7" key="1">
    <citation type="submission" date="2024-01" db="EMBL/GenBank/DDBJ databases">
        <title>The genomes of 5 underutilized Papilionoideae crops provide insights into root nodulation and disease resistanc.</title>
        <authorList>
            <person name="Jiang F."/>
        </authorList>
    </citation>
    <scope>NUCLEOTIDE SEQUENCE [LARGE SCALE GENOMIC DNA]</scope>
    <source>
        <strain evidence="6">LVBAO_FW01</strain>
        <tissue evidence="6">Leaves</tissue>
    </source>
</reference>
<dbReference type="PROSITE" id="PS00086">
    <property type="entry name" value="CYTOCHROME_P450"/>
    <property type="match status" value="1"/>
</dbReference>
<dbReference type="GO" id="GO:0004497">
    <property type="term" value="F:monooxygenase activity"/>
    <property type="evidence" value="ECO:0007669"/>
    <property type="project" value="UniProtKB-KW"/>
</dbReference>
<keyword evidence="5" id="KW-0503">Monooxygenase</keyword>
<dbReference type="InterPro" id="IPR036396">
    <property type="entry name" value="Cyt_P450_sf"/>
</dbReference>
<dbReference type="PANTHER" id="PTHR47955">
    <property type="entry name" value="CYTOCHROME P450 FAMILY 71 PROTEIN"/>
    <property type="match status" value="1"/>
</dbReference>
<evidence type="ECO:0000313" key="7">
    <source>
        <dbReference type="Proteomes" id="UP001367508"/>
    </source>
</evidence>
<dbReference type="InterPro" id="IPR001128">
    <property type="entry name" value="Cyt_P450"/>
</dbReference>
<dbReference type="SUPFAM" id="SSF48264">
    <property type="entry name" value="Cytochrome P450"/>
    <property type="match status" value="1"/>
</dbReference>
<dbReference type="Proteomes" id="UP001367508">
    <property type="component" value="Unassembled WGS sequence"/>
</dbReference>
<evidence type="ECO:0008006" key="8">
    <source>
        <dbReference type="Google" id="ProtNLM"/>
    </source>
</evidence>
<feature type="binding site" description="axial binding residue" evidence="4">
    <location>
        <position position="377"/>
    </location>
    <ligand>
        <name>heme</name>
        <dbReference type="ChEBI" id="CHEBI:30413"/>
    </ligand>
    <ligandPart>
        <name>Fe</name>
        <dbReference type="ChEBI" id="CHEBI:18248"/>
    </ligandPart>
</feature>
<gene>
    <name evidence="6" type="ORF">VNO77_09517</name>
</gene>
<name>A0AAN9QU93_CANGL</name>
<keyword evidence="5" id="KW-0560">Oxidoreductase</keyword>
<organism evidence="6 7">
    <name type="scientific">Canavalia gladiata</name>
    <name type="common">Sword bean</name>
    <name type="synonym">Dolichos gladiatus</name>
    <dbReference type="NCBI Taxonomy" id="3824"/>
    <lineage>
        <taxon>Eukaryota</taxon>
        <taxon>Viridiplantae</taxon>
        <taxon>Streptophyta</taxon>
        <taxon>Embryophyta</taxon>
        <taxon>Tracheophyta</taxon>
        <taxon>Spermatophyta</taxon>
        <taxon>Magnoliopsida</taxon>
        <taxon>eudicotyledons</taxon>
        <taxon>Gunneridae</taxon>
        <taxon>Pentapetalae</taxon>
        <taxon>rosids</taxon>
        <taxon>fabids</taxon>
        <taxon>Fabales</taxon>
        <taxon>Fabaceae</taxon>
        <taxon>Papilionoideae</taxon>
        <taxon>50 kb inversion clade</taxon>
        <taxon>NPAAA clade</taxon>
        <taxon>indigoferoid/millettioid clade</taxon>
        <taxon>Phaseoleae</taxon>
        <taxon>Canavalia</taxon>
    </lineage>
</organism>
<accession>A0AAN9QU93</accession>
<sequence length="441" mass="50375">MFLQLGQTPTLVVSSADVAKEVYKTNDVAFSNKPQTTAVKMIMYGCMDVAFSPYGEEWRQKRKICVLELLSLKRVRSFHSIRVEEVAEMVDSIREACGSKRSSVNLSEMLIETSNNIMARCVLGRKYDTPAGSVSFGELGRRMMKHLATFCVGDFFPSLGWVDLLTGQIDEFKATFCALDSFFDGLVTERRKMKRDGIQSDEKDFVDILLQIQEGGNHDFQLSHDDVKALLMDIFAGGSDTTSTFLEWIFAALLKNPETMKKAQEEVRRVVGNKLEIEEDDLNEMKYLKCIIKETFRLYPPAPLLIPRETLCDVEIKGFNIPSKTRVFVNAWAIQRDPEVWERPEEFLPERFEKQPEIDFRGQDLQLIPFGSGRRGCIGISFALASAEYMLANLLYWFDWKLPEIAVQDIDMSEVWGLTVFKKVPIHLQPTLHSFGSKIHI</sequence>